<comment type="caution">
    <text evidence="2">The sequence shown here is derived from an EMBL/GenBank/DDBJ whole genome shotgun (WGS) entry which is preliminary data.</text>
</comment>
<organism evidence="2 3">
    <name type="scientific">Trichonephila inaurata madagascariensis</name>
    <dbReference type="NCBI Taxonomy" id="2747483"/>
    <lineage>
        <taxon>Eukaryota</taxon>
        <taxon>Metazoa</taxon>
        <taxon>Ecdysozoa</taxon>
        <taxon>Arthropoda</taxon>
        <taxon>Chelicerata</taxon>
        <taxon>Arachnida</taxon>
        <taxon>Araneae</taxon>
        <taxon>Araneomorphae</taxon>
        <taxon>Entelegynae</taxon>
        <taxon>Araneoidea</taxon>
        <taxon>Nephilidae</taxon>
        <taxon>Trichonephila</taxon>
        <taxon>Trichonephila inaurata</taxon>
    </lineage>
</organism>
<name>A0A8X7CDB4_9ARAC</name>
<protein>
    <recommendedName>
        <fullName evidence="1">Integrase zinc-binding domain-containing protein</fullName>
    </recommendedName>
</protein>
<gene>
    <name evidence="2" type="primary">DC041_0010991</name>
    <name evidence="2" type="ORF">TNIN_271221</name>
</gene>
<dbReference type="Pfam" id="PF17921">
    <property type="entry name" value="Integrase_H2C2"/>
    <property type="match status" value="1"/>
</dbReference>
<accession>A0A8X7CDB4</accession>
<evidence type="ECO:0000313" key="3">
    <source>
        <dbReference type="Proteomes" id="UP000886998"/>
    </source>
</evidence>
<proteinExistence type="predicted"/>
<sequence>MKQGDDELKALLSATSQTLQLKQLRMPGSTTEIYCDIYTGIGPYVPHALRRNVFLAVHNLSHLGIRATTKLISKKFIWTSMNKDIRSWTRSGIPCQRVKIQRHTNSELGHFKIPDA</sequence>
<dbReference type="EMBL" id="BMAV01013273">
    <property type="protein sequence ID" value="GFY60739.1"/>
    <property type="molecule type" value="Genomic_DNA"/>
</dbReference>
<dbReference type="Proteomes" id="UP000886998">
    <property type="component" value="Unassembled WGS sequence"/>
</dbReference>
<evidence type="ECO:0000259" key="1">
    <source>
        <dbReference type="Pfam" id="PF17921"/>
    </source>
</evidence>
<evidence type="ECO:0000313" key="2">
    <source>
        <dbReference type="EMBL" id="GFY60739.1"/>
    </source>
</evidence>
<dbReference type="OrthoDB" id="6628230at2759"/>
<keyword evidence="3" id="KW-1185">Reference proteome</keyword>
<reference evidence="2" key="1">
    <citation type="submission" date="2020-08" db="EMBL/GenBank/DDBJ databases">
        <title>Multicomponent nature underlies the extraordinary mechanical properties of spider dragline silk.</title>
        <authorList>
            <person name="Kono N."/>
            <person name="Nakamura H."/>
            <person name="Mori M."/>
            <person name="Yoshida Y."/>
            <person name="Ohtoshi R."/>
            <person name="Malay A.D."/>
            <person name="Moran D.A.P."/>
            <person name="Tomita M."/>
            <person name="Numata K."/>
            <person name="Arakawa K."/>
        </authorList>
    </citation>
    <scope>NUCLEOTIDE SEQUENCE</scope>
</reference>
<feature type="domain" description="Integrase zinc-binding" evidence="1">
    <location>
        <begin position="45"/>
        <end position="100"/>
    </location>
</feature>
<dbReference type="Gene3D" id="1.10.340.70">
    <property type="match status" value="1"/>
</dbReference>
<dbReference type="InterPro" id="IPR041588">
    <property type="entry name" value="Integrase_H2C2"/>
</dbReference>
<dbReference type="AlphaFoldDB" id="A0A8X7CDB4"/>